<dbReference type="InterPro" id="IPR040356">
    <property type="entry name" value="SPEAR"/>
</dbReference>
<sequence>MQVKAILLEFFYFKKPISLSIFLFLKVYITRKNRRTYQSNMSNNYFGEPNIGNERASGCSSSSRKGKQNNSEKPKQPQRGLGVAQLEKIRLHGQMDCGGYQHPSIHRTYPSNFNNDDPRMQIAYPASSFSYSSSSTSYSPPYGFQSKIVMGLPEYEKSNIIYGDSHPINTARWEHANAIVENQSPTRSNISIPFLNLHDLQDIDARQQTRGSGRSRSQTSESSDTEELDLELRLSL</sequence>
<dbReference type="AlphaFoldDB" id="A0AAV1WX11"/>
<reference evidence="5 6" key="1">
    <citation type="submission" date="2024-03" db="EMBL/GenBank/DDBJ databases">
        <authorList>
            <person name="Martinez-Hernandez J."/>
        </authorList>
    </citation>
    <scope>NUCLEOTIDE SEQUENCE [LARGE SCALE GENOMIC DNA]</scope>
</reference>
<evidence type="ECO:0000313" key="6">
    <source>
        <dbReference type="Proteomes" id="UP001497480"/>
    </source>
</evidence>
<keyword evidence="1" id="KW-0678">Repressor</keyword>
<comment type="caution">
    <text evidence="5">The sequence shown here is derived from an EMBL/GenBank/DDBJ whole genome shotgun (WGS) entry which is preliminary data.</text>
</comment>
<evidence type="ECO:0000256" key="1">
    <source>
        <dbReference type="ARBA" id="ARBA00022491"/>
    </source>
</evidence>
<evidence type="ECO:0000256" key="4">
    <source>
        <dbReference type="SAM" id="MobiDB-lite"/>
    </source>
</evidence>
<feature type="compositionally biased region" description="Polar residues" evidence="4">
    <location>
        <begin position="58"/>
        <end position="69"/>
    </location>
</feature>
<evidence type="ECO:0000313" key="5">
    <source>
        <dbReference type="EMBL" id="CAL0313862.1"/>
    </source>
</evidence>
<dbReference type="EMBL" id="CAXHTB010000010">
    <property type="protein sequence ID" value="CAL0313862.1"/>
    <property type="molecule type" value="Genomic_DNA"/>
</dbReference>
<keyword evidence="2" id="KW-0805">Transcription regulation</keyword>
<gene>
    <name evidence="5" type="ORF">LLUT_LOCUS14922</name>
</gene>
<dbReference type="PANTHER" id="PTHR33388">
    <property type="entry name" value="OS01G0212500 PROTEIN"/>
    <property type="match status" value="1"/>
</dbReference>
<keyword evidence="6" id="KW-1185">Reference proteome</keyword>
<organism evidence="5 6">
    <name type="scientific">Lupinus luteus</name>
    <name type="common">European yellow lupine</name>
    <dbReference type="NCBI Taxonomy" id="3873"/>
    <lineage>
        <taxon>Eukaryota</taxon>
        <taxon>Viridiplantae</taxon>
        <taxon>Streptophyta</taxon>
        <taxon>Embryophyta</taxon>
        <taxon>Tracheophyta</taxon>
        <taxon>Spermatophyta</taxon>
        <taxon>Magnoliopsida</taxon>
        <taxon>eudicotyledons</taxon>
        <taxon>Gunneridae</taxon>
        <taxon>Pentapetalae</taxon>
        <taxon>rosids</taxon>
        <taxon>fabids</taxon>
        <taxon>Fabales</taxon>
        <taxon>Fabaceae</taxon>
        <taxon>Papilionoideae</taxon>
        <taxon>50 kb inversion clade</taxon>
        <taxon>genistoids sensu lato</taxon>
        <taxon>core genistoids</taxon>
        <taxon>Genisteae</taxon>
        <taxon>Lupinus</taxon>
    </lineage>
</organism>
<dbReference type="PANTHER" id="PTHR33388:SF18">
    <property type="entry name" value="PROTEIN SPEAR1"/>
    <property type="match status" value="1"/>
</dbReference>
<feature type="compositionally biased region" description="Low complexity" evidence="4">
    <location>
        <begin position="208"/>
        <end position="222"/>
    </location>
</feature>
<feature type="region of interest" description="Disordered" evidence="4">
    <location>
        <begin position="207"/>
        <end position="236"/>
    </location>
</feature>
<evidence type="ECO:0000256" key="2">
    <source>
        <dbReference type="ARBA" id="ARBA00023015"/>
    </source>
</evidence>
<name>A0AAV1WX11_LUPLU</name>
<proteinExistence type="predicted"/>
<keyword evidence="3" id="KW-0804">Transcription</keyword>
<protein>
    <submittedName>
        <fullName evidence="5">Uncharacterized protein</fullName>
    </submittedName>
</protein>
<feature type="region of interest" description="Disordered" evidence="4">
    <location>
        <begin position="39"/>
        <end position="82"/>
    </location>
</feature>
<evidence type="ECO:0000256" key="3">
    <source>
        <dbReference type="ARBA" id="ARBA00023163"/>
    </source>
</evidence>
<dbReference type="Proteomes" id="UP001497480">
    <property type="component" value="Unassembled WGS sequence"/>
</dbReference>
<accession>A0AAV1WX11</accession>
<dbReference type="GO" id="GO:0003700">
    <property type="term" value="F:DNA-binding transcription factor activity"/>
    <property type="evidence" value="ECO:0007669"/>
    <property type="project" value="InterPro"/>
</dbReference>